<dbReference type="RefSeq" id="WP_116278023.1">
    <property type="nucleotide sequence ID" value="NZ_NFZX01000013.1"/>
</dbReference>
<dbReference type="InterPro" id="IPR009057">
    <property type="entry name" value="Homeodomain-like_sf"/>
</dbReference>
<dbReference type="Pfam" id="PF00440">
    <property type="entry name" value="TetR_N"/>
    <property type="match status" value="1"/>
</dbReference>
<keyword evidence="1 2" id="KW-0238">DNA-binding</keyword>
<evidence type="ECO:0000313" key="4">
    <source>
        <dbReference type="EMBL" id="RFA35505.1"/>
    </source>
</evidence>
<dbReference type="Pfam" id="PF17937">
    <property type="entry name" value="TetR_C_28"/>
    <property type="match status" value="1"/>
</dbReference>
<dbReference type="SUPFAM" id="SSF46689">
    <property type="entry name" value="Homeodomain-like"/>
    <property type="match status" value="1"/>
</dbReference>
<feature type="domain" description="HTH tetR-type" evidence="3">
    <location>
        <begin position="6"/>
        <end position="66"/>
    </location>
</feature>
<dbReference type="GO" id="GO:0003677">
    <property type="term" value="F:DNA binding"/>
    <property type="evidence" value="ECO:0007669"/>
    <property type="project" value="UniProtKB-UniRule"/>
</dbReference>
<evidence type="ECO:0000256" key="1">
    <source>
        <dbReference type="ARBA" id="ARBA00023125"/>
    </source>
</evidence>
<dbReference type="SUPFAM" id="SSF48498">
    <property type="entry name" value="Tetracyclin repressor-like, C-terminal domain"/>
    <property type="match status" value="1"/>
</dbReference>
<dbReference type="AlphaFoldDB" id="A0A3E0WU37"/>
<evidence type="ECO:0000313" key="5">
    <source>
        <dbReference type="Proteomes" id="UP000256488"/>
    </source>
</evidence>
<feature type="DNA-binding region" description="H-T-H motif" evidence="2">
    <location>
        <begin position="29"/>
        <end position="48"/>
    </location>
</feature>
<dbReference type="InterPro" id="IPR041479">
    <property type="entry name" value="TetR_CgmR_C"/>
</dbReference>
<evidence type="ECO:0000256" key="2">
    <source>
        <dbReference type="PROSITE-ProRule" id="PRU00335"/>
    </source>
</evidence>
<comment type="caution">
    <text evidence="4">The sequence shown here is derived from an EMBL/GenBank/DDBJ whole genome shotgun (WGS) entry which is preliminary data.</text>
</comment>
<dbReference type="EMBL" id="NFZX01000013">
    <property type="protein sequence ID" value="RFA35505.1"/>
    <property type="molecule type" value="Genomic_DNA"/>
</dbReference>
<name>A0A3E0WU37_9BACI</name>
<proteinExistence type="predicted"/>
<dbReference type="PROSITE" id="PS50977">
    <property type="entry name" value="HTH_TETR_2"/>
    <property type="match status" value="1"/>
</dbReference>
<protein>
    <submittedName>
        <fullName evidence="4">TetR family transcriptional regulator</fullName>
    </submittedName>
</protein>
<sequence length="179" mass="20291">MLSKAEMKRQHILKCGTAYVLEHNFHALTLDALASYAEISKGGLIYHFPNKNALLKGLADYIFEQYTKQFHDFAAQDPVTKGKWTRALIKASQWDLDNNAKLNVGIMAISMLDPALTNEMSKGYEQIQQQVEKDSLNPVDASIIRLAIDGLYYSELLNMAPLDKNLREKVIKKLTEMTK</sequence>
<dbReference type="Proteomes" id="UP000256488">
    <property type="component" value="Unassembled WGS sequence"/>
</dbReference>
<reference evidence="4 5" key="1">
    <citation type="submission" date="2017-05" db="EMBL/GenBank/DDBJ databases">
        <title>Virgibacillus sp. AK90 isolated from a saltern of Kakinada, India.</title>
        <authorList>
            <person name="Gupta V."/>
            <person name="Sidhu C."/>
            <person name="Korpole S."/>
            <person name="Pinnaka A.K."/>
        </authorList>
    </citation>
    <scope>NUCLEOTIDE SEQUENCE [LARGE SCALE GENOMIC DNA]</scope>
    <source>
        <strain evidence="4 5">AK90</strain>
    </source>
</reference>
<evidence type="ECO:0000259" key="3">
    <source>
        <dbReference type="PROSITE" id="PS50977"/>
    </source>
</evidence>
<organism evidence="4 5">
    <name type="scientific">Virgibacillus dokdonensis</name>
    <dbReference type="NCBI Taxonomy" id="302167"/>
    <lineage>
        <taxon>Bacteria</taxon>
        <taxon>Bacillati</taxon>
        <taxon>Bacillota</taxon>
        <taxon>Bacilli</taxon>
        <taxon>Bacillales</taxon>
        <taxon>Bacillaceae</taxon>
        <taxon>Virgibacillus</taxon>
    </lineage>
</organism>
<dbReference type="InterPro" id="IPR001647">
    <property type="entry name" value="HTH_TetR"/>
</dbReference>
<gene>
    <name evidence="4" type="ORF">CAI16_08405</name>
</gene>
<dbReference type="Gene3D" id="1.10.357.10">
    <property type="entry name" value="Tetracycline Repressor, domain 2"/>
    <property type="match status" value="1"/>
</dbReference>
<accession>A0A3E0WU37</accession>
<dbReference type="InterPro" id="IPR036271">
    <property type="entry name" value="Tet_transcr_reg_TetR-rel_C_sf"/>
</dbReference>